<accession>A0AAV7VH51</accession>
<evidence type="ECO:0000313" key="1">
    <source>
        <dbReference type="EMBL" id="KAJ1200930.1"/>
    </source>
</evidence>
<sequence length="119" mass="13277">MLRQPYSVARAILRSADVRGPRRALWWKQHSHATVVAKALARDASQFGAAATPSYPEQSNGLRWHGVSAYGSSNAVASRGDHSHGRMERRKRTLDGRTIKEKTEHFHVQTLQGKLVGLH</sequence>
<keyword evidence="2" id="KW-1185">Reference proteome</keyword>
<organism evidence="1 2">
    <name type="scientific">Pleurodeles waltl</name>
    <name type="common">Iberian ribbed newt</name>
    <dbReference type="NCBI Taxonomy" id="8319"/>
    <lineage>
        <taxon>Eukaryota</taxon>
        <taxon>Metazoa</taxon>
        <taxon>Chordata</taxon>
        <taxon>Craniata</taxon>
        <taxon>Vertebrata</taxon>
        <taxon>Euteleostomi</taxon>
        <taxon>Amphibia</taxon>
        <taxon>Batrachia</taxon>
        <taxon>Caudata</taxon>
        <taxon>Salamandroidea</taxon>
        <taxon>Salamandridae</taxon>
        <taxon>Pleurodelinae</taxon>
        <taxon>Pleurodeles</taxon>
    </lineage>
</organism>
<name>A0AAV7VH51_PLEWA</name>
<comment type="caution">
    <text evidence="1">The sequence shown here is derived from an EMBL/GenBank/DDBJ whole genome shotgun (WGS) entry which is preliminary data.</text>
</comment>
<gene>
    <name evidence="1" type="ORF">NDU88_004751</name>
</gene>
<dbReference type="AlphaFoldDB" id="A0AAV7VH51"/>
<evidence type="ECO:0000313" key="2">
    <source>
        <dbReference type="Proteomes" id="UP001066276"/>
    </source>
</evidence>
<protein>
    <submittedName>
        <fullName evidence="1">Uncharacterized protein</fullName>
    </submittedName>
</protein>
<dbReference type="EMBL" id="JANPWB010000003">
    <property type="protein sequence ID" value="KAJ1200930.1"/>
    <property type="molecule type" value="Genomic_DNA"/>
</dbReference>
<dbReference type="Proteomes" id="UP001066276">
    <property type="component" value="Chromosome 2_1"/>
</dbReference>
<proteinExistence type="predicted"/>
<reference evidence="1" key="1">
    <citation type="journal article" date="2022" name="bioRxiv">
        <title>Sequencing and chromosome-scale assembly of the giantPleurodeles waltlgenome.</title>
        <authorList>
            <person name="Brown T."/>
            <person name="Elewa A."/>
            <person name="Iarovenko S."/>
            <person name="Subramanian E."/>
            <person name="Araus A.J."/>
            <person name="Petzold A."/>
            <person name="Susuki M."/>
            <person name="Suzuki K.-i.T."/>
            <person name="Hayashi T."/>
            <person name="Toyoda A."/>
            <person name="Oliveira C."/>
            <person name="Osipova E."/>
            <person name="Leigh N.D."/>
            <person name="Simon A."/>
            <person name="Yun M.H."/>
        </authorList>
    </citation>
    <scope>NUCLEOTIDE SEQUENCE</scope>
    <source>
        <strain evidence="1">20211129_DDA</strain>
        <tissue evidence="1">Liver</tissue>
    </source>
</reference>